<evidence type="ECO:0000313" key="6">
    <source>
        <dbReference type="Proteomes" id="UP000549517"/>
    </source>
</evidence>
<evidence type="ECO:0008006" key="7">
    <source>
        <dbReference type="Google" id="ProtNLM"/>
    </source>
</evidence>
<evidence type="ECO:0000313" key="4">
    <source>
        <dbReference type="Proteomes" id="UP000235703"/>
    </source>
</evidence>
<dbReference type="EMBL" id="JABEMC010000003">
    <property type="protein sequence ID" value="NNG78999.1"/>
    <property type="molecule type" value="Genomic_DNA"/>
</dbReference>
<dbReference type="Proteomes" id="UP000235703">
    <property type="component" value="Unassembled WGS sequence"/>
</dbReference>
<gene>
    <name evidence="2" type="ORF">CJ198_00800</name>
    <name evidence="3" type="ORF">EW640_04190</name>
    <name evidence="1" type="ORF">HLA91_06365</name>
</gene>
<evidence type="ECO:0000313" key="1">
    <source>
        <dbReference type="EMBL" id="NNG78999.1"/>
    </source>
</evidence>
<dbReference type="Proteomes" id="UP000501518">
    <property type="component" value="Chromosome"/>
</dbReference>
<proteinExistence type="predicted"/>
<dbReference type="GeneID" id="86842414"/>
<dbReference type="OrthoDB" id="9795763at2"/>
<dbReference type="InterPro" id="IPR036069">
    <property type="entry name" value="DUF34/NIF3_sf"/>
</dbReference>
<protein>
    <recommendedName>
        <fullName evidence="7">NGG1p interacting factor NIF3</fullName>
    </recommendedName>
</protein>
<dbReference type="Proteomes" id="UP000549517">
    <property type="component" value="Unassembled WGS sequence"/>
</dbReference>
<sequence length="108" mass="11001">MSNCVIVVYTPIDSADAVRAALAAGGAGAIGDYTGCSFSSRGTGRFTPGAGANPTIGDIGTPEEVAEERIEVICPAETAAAALDAMLAAHPYEEPAYHVIPVMTRADF</sequence>
<reference evidence="1 6" key="3">
    <citation type="submission" date="2020-05" db="EMBL/GenBank/DDBJ databases">
        <title>MicrobeNet Type strains.</title>
        <authorList>
            <person name="Nicholson A.C."/>
        </authorList>
    </citation>
    <scope>NUCLEOTIDE SEQUENCE [LARGE SCALE GENOMIC DNA]</scope>
    <source>
        <strain evidence="1 6">CCUG 46604</strain>
    </source>
</reference>
<dbReference type="AlphaFoldDB" id="A0A2N6PKA9"/>
<name>A0A2N6PKA9_9MICO</name>
<reference evidence="2 4" key="1">
    <citation type="submission" date="2017-09" db="EMBL/GenBank/DDBJ databases">
        <title>Bacterial strain isolated from the female urinary microbiota.</title>
        <authorList>
            <person name="Thomas-White K."/>
            <person name="Kumar N."/>
            <person name="Forster S."/>
            <person name="Putonti C."/>
            <person name="Lawley T."/>
            <person name="Wolfe A.J."/>
        </authorList>
    </citation>
    <scope>NUCLEOTIDE SEQUENCE [LARGE SCALE GENOMIC DNA]</scope>
    <source>
        <strain evidence="2 4">UMB0680</strain>
    </source>
</reference>
<reference evidence="3 5" key="2">
    <citation type="submission" date="2019-02" db="EMBL/GenBank/DDBJ databases">
        <title>Complete Genome Sequence and Methylome Analysis of Brevibacterium luteolum NEB1784.</title>
        <authorList>
            <person name="Fomenkov A."/>
            <person name="Roberts R.J."/>
        </authorList>
    </citation>
    <scope>NUCLEOTIDE SEQUENCE [LARGE SCALE GENOMIC DNA]</scope>
    <source>
        <strain evidence="3 5">NEB1784</strain>
    </source>
</reference>
<organism evidence="2 4">
    <name type="scientific">Brevibacterium luteolum</name>
    <dbReference type="NCBI Taxonomy" id="199591"/>
    <lineage>
        <taxon>Bacteria</taxon>
        <taxon>Bacillati</taxon>
        <taxon>Actinomycetota</taxon>
        <taxon>Actinomycetes</taxon>
        <taxon>Micrococcales</taxon>
        <taxon>Brevibacteriaceae</taxon>
        <taxon>Brevibacterium</taxon>
    </lineage>
</organism>
<dbReference type="Gene3D" id="3.30.70.120">
    <property type="match status" value="1"/>
</dbReference>
<dbReference type="RefSeq" id="WP_102159864.1">
    <property type="nucleotide sequence ID" value="NZ_BAAAKH010000001.1"/>
</dbReference>
<dbReference type="InterPro" id="IPR015867">
    <property type="entry name" value="N-reg_PII/ATP_PRibTrfase_C"/>
</dbReference>
<dbReference type="SUPFAM" id="SSF102705">
    <property type="entry name" value="NIF3 (NGG1p interacting factor 3)-like"/>
    <property type="match status" value="1"/>
</dbReference>
<evidence type="ECO:0000313" key="5">
    <source>
        <dbReference type="Proteomes" id="UP000501518"/>
    </source>
</evidence>
<dbReference type="KEGG" id="blut:EW640_04190"/>
<evidence type="ECO:0000313" key="3">
    <source>
        <dbReference type="EMBL" id="QIN28564.1"/>
    </source>
</evidence>
<dbReference type="EMBL" id="PNFZ01000001">
    <property type="protein sequence ID" value="PMB99116.1"/>
    <property type="molecule type" value="Genomic_DNA"/>
</dbReference>
<accession>A0A2N6PKA9</accession>
<dbReference type="PANTHER" id="PTHR41774:SF1">
    <property type="entry name" value="NGG1P INTERACTING FACTOR NIF3"/>
    <property type="match status" value="1"/>
</dbReference>
<keyword evidence="4" id="KW-1185">Reference proteome</keyword>
<evidence type="ECO:0000313" key="2">
    <source>
        <dbReference type="EMBL" id="PMB99116.1"/>
    </source>
</evidence>
<dbReference type="PANTHER" id="PTHR41774">
    <property type="match status" value="1"/>
</dbReference>
<dbReference type="EMBL" id="CP035810">
    <property type="protein sequence ID" value="QIN28564.1"/>
    <property type="molecule type" value="Genomic_DNA"/>
</dbReference>